<feature type="transmembrane region" description="Helical" evidence="1">
    <location>
        <begin position="12"/>
        <end position="29"/>
    </location>
</feature>
<reference evidence="2 3" key="1">
    <citation type="submission" date="2022-06" db="EMBL/GenBank/DDBJ databases">
        <title>Halomicroarcula sp. a new haloarchaeum isolate from saline soil.</title>
        <authorList>
            <person name="Strakova D."/>
            <person name="Galisteo C."/>
            <person name="Sanchez-Porro C."/>
            <person name="Ventosa A."/>
        </authorList>
    </citation>
    <scope>NUCLEOTIDE SEQUENCE [LARGE SCALE GENOMIC DNA]</scope>
    <source>
        <strain evidence="2 3">S3CR25-11</strain>
    </source>
</reference>
<gene>
    <name evidence="2" type="ORF">NDI86_08440</name>
</gene>
<organism evidence="2 3">
    <name type="scientific">Haloarcula onubensis</name>
    <dbReference type="NCBI Taxonomy" id="2950539"/>
    <lineage>
        <taxon>Archaea</taxon>
        <taxon>Methanobacteriati</taxon>
        <taxon>Methanobacteriota</taxon>
        <taxon>Stenosarchaea group</taxon>
        <taxon>Halobacteria</taxon>
        <taxon>Halobacteriales</taxon>
        <taxon>Haloarculaceae</taxon>
        <taxon>Haloarcula</taxon>
    </lineage>
</organism>
<dbReference type="EMBL" id="JAMQOS010000002">
    <property type="protein sequence ID" value="MDS0282150.1"/>
    <property type="molecule type" value="Genomic_DNA"/>
</dbReference>
<keyword evidence="1" id="KW-0812">Transmembrane</keyword>
<evidence type="ECO:0000313" key="3">
    <source>
        <dbReference type="Proteomes" id="UP001268864"/>
    </source>
</evidence>
<proteinExistence type="predicted"/>
<dbReference type="RefSeq" id="WP_310899983.1">
    <property type="nucleotide sequence ID" value="NZ_JAMQOS010000002.1"/>
</dbReference>
<keyword evidence="1" id="KW-0472">Membrane</keyword>
<protein>
    <submittedName>
        <fullName evidence="2">Uncharacterized protein</fullName>
    </submittedName>
</protein>
<dbReference type="Proteomes" id="UP001268864">
    <property type="component" value="Unassembled WGS sequence"/>
</dbReference>
<name>A0ABU2FN22_9EURY</name>
<comment type="caution">
    <text evidence="2">The sequence shown here is derived from an EMBL/GenBank/DDBJ whole genome shotgun (WGS) entry which is preliminary data.</text>
</comment>
<accession>A0ABU2FN22</accession>
<evidence type="ECO:0000256" key="1">
    <source>
        <dbReference type="SAM" id="Phobius"/>
    </source>
</evidence>
<evidence type="ECO:0000313" key="2">
    <source>
        <dbReference type="EMBL" id="MDS0282150.1"/>
    </source>
</evidence>
<sequence length="72" mass="7137">MDDIDALRLPSRRCTAILVAAIGLAIVGLTTGEPVVGYLLGAGGLAALAVGSDALGRRFAAPSDTDADEPGT</sequence>
<keyword evidence="3" id="KW-1185">Reference proteome</keyword>
<keyword evidence="1" id="KW-1133">Transmembrane helix</keyword>